<evidence type="ECO:0000313" key="1">
    <source>
        <dbReference type="EMBL" id="KYF53450.1"/>
    </source>
</evidence>
<reference evidence="1 2" key="1">
    <citation type="submission" date="2014-02" db="EMBL/GenBank/DDBJ databases">
        <title>The small core and large imbalanced accessory genome model reveals a collaborative survival strategy of Sorangium cellulosum strains in nature.</title>
        <authorList>
            <person name="Han K."/>
            <person name="Peng R."/>
            <person name="Blom J."/>
            <person name="Li Y.-Z."/>
        </authorList>
    </citation>
    <scope>NUCLEOTIDE SEQUENCE [LARGE SCALE GENOMIC DNA]</scope>
    <source>
        <strain evidence="1 2">So0157-18</strain>
    </source>
</reference>
<evidence type="ECO:0000313" key="2">
    <source>
        <dbReference type="Proteomes" id="UP000075604"/>
    </source>
</evidence>
<dbReference type="EMBL" id="JELX01003037">
    <property type="protein sequence ID" value="KYF53450.1"/>
    <property type="molecule type" value="Genomic_DNA"/>
</dbReference>
<gene>
    <name evidence="1" type="ORF">BE04_24805</name>
</gene>
<comment type="caution">
    <text evidence="1">The sequence shown here is derived from an EMBL/GenBank/DDBJ whole genome shotgun (WGS) entry which is preliminary data.</text>
</comment>
<accession>A0A150PCS3</accession>
<name>A0A150PCS3_SORCE</name>
<protein>
    <submittedName>
        <fullName evidence="1">Uncharacterized protein</fullName>
    </submittedName>
</protein>
<organism evidence="1 2">
    <name type="scientific">Sorangium cellulosum</name>
    <name type="common">Polyangium cellulosum</name>
    <dbReference type="NCBI Taxonomy" id="56"/>
    <lineage>
        <taxon>Bacteria</taxon>
        <taxon>Pseudomonadati</taxon>
        <taxon>Myxococcota</taxon>
        <taxon>Polyangia</taxon>
        <taxon>Polyangiales</taxon>
        <taxon>Polyangiaceae</taxon>
        <taxon>Sorangium</taxon>
    </lineage>
</organism>
<proteinExistence type="predicted"/>
<dbReference type="AlphaFoldDB" id="A0A150PCS3"/>
<sequence length="134" mass="15287">MDKDELKKKVAELLKEGAGDDLDRFRQAVGKLRELAEAVEASFTGDTVRVHVEAGHRVNYGQQYNFVVYVDKVKLRDVLFRAYVPPDGFPVTLDLFDIERPECNDVGELENKVLDFLAHKDVRARLLEIRELAA</sequence>
<dbReference type="Proteomes" id="UP000075604">
    <property type="component" value="Unassembled WGS sequence"/>
</dbReference>